<name>A0A7Y6NRZ8_9BURK</name>
<sequence length="253" mass="27210">MPFTLPRSLGIAGAALLPSAASADLTFNVGAVSDYRYRGISQTRLKPALQAGVDWSHASGFYVGAWGSTIKWIDDAYGDAKVEIDLYGGYKGELVKGLNFDVGVVQYVYPRARTRQWNAAFKNPNTTEAYGALAFGPATAKLWVATTNLFGNYDFANGRDTKGSWYLDLSASFDAGGGVMVTPHVGRQKVRHLDFASYTDWSLTVSRDFNGIVPSIALVGTDADKDFYVPGGSANSTRFLGRTGVVIGVKATF</sequence>
<feature type="signal peptide" evidence="1">
    <location>
        <begin position="1"/>
        <end position="23"/>
    </location>
</feature>
<organism evidence="2 3">
    <name type="scientific">Piscinibacter koreensis</name>
    <dbReference type="NCBI Taxonomy" id="2742824"/>
    <lineage>
        <taxon>Bacteria</taxon>
        <taxon>Pseudomonadati</taxon>
        <taxon>Pseudomonadota</taxon>
        <taxon>Betaproteobacteria</taxon>
        <taxon>Burkholderiales</taxon>
        <taxon>Sphaerotilaceae</taxon>
        <taxon>Piscinibacter</taxon>
    </lineage>
</organism>
<dbReference type="EMBL" id="JABWMJ010000012">
    <property type="protein sequence ID" value="NUZ08260.1"/>
    <property type="molecule type" value="Genomic_DNA"/>
</dbReference>
<evidence type="ECO:0000256" key="1">
    <source>
        <dbReference type="SAM" id="SignalP"/>
    </source>
</evidence>
<keyword evidence="3" id="KW-1185">Reference proteome</keyword>
<evidence type="ECO:0000313" key="2">
    <source>
        <dbReference type="EMBL" id="NUZ08260.1"/>
    </source>
</evidence>
<dbReference type="Pfam" id="PF09694">
    <property type="entry name" value="Gcw_chp"/>
    <property type="match status" value="1"/>
</dbReference>
<protein>
    <submittedName>
        <fullName evidence="2">Uncharacterized protein</fullName>
    </submittedName>
</protein>
<feature type="chain" id="PRO_5030956073" evidence="1">
    <location>
        <begin position="24"/>
        <end position="253"/>
    </location>
</feature>
<dbReference type="AlphaFoldDB" id="A0A7Y6NRZ8"/>
<gene>
    <name evidence="2" type="ORF">HQN59_21125</name>
</gene>
<comment type="caution">
    <text evidence="2">The sequence shown here is derived from an EMBL/GenBank/DDBJ whole genome shotgun (WGS) entry which is preliminary data.</text>
</comment>
<dbReference type="Proteomes" id="UP000529637">
    <property type="component" value="Unassembled WGS sequence"/>
</dbReference>
<proteinExistence type="predicted"/>
<keyword evidence="1" id="KW-0732">Signal</keyword>
<evidence type="ECO:0000313" key="3">
    <source>
        <dbReference type="Proteomes" id="UP000529637"/>
    </source>
</evidence>
<reference evidence="2 3" key="1">
    <citation type="submission" date="2020-06" db="EMBL/GenBank/DDBJ databases">
        <title>Schlegella sp. ID0723 isolated from air conditioner.</title>
        <authorList>
            <person name="Kim D.Y."/>
            <person name="Kim D.-U."/>
        </authorList>
    </citation>
    <scope>NUCLEOTIDE SEQUENCE [LARGE SCALE GENOMIC DNA]</scope>
    <source>
        <strain evidence="2 3">ID0723</strain>
    </source>
</reference>
<accession>A0A7Y6NRZ8</accession>
<dbReference type="NCBIfam" id="TIGR02001">
    <property type="entry name" value="gcw_chp"/>
    <property type="match status" value="1"/>
</dbReference>
<dbReference type="InterPro" id="IPR010239">
    <property type="entry name" value="CHP02001"/>
</dbReference>
<dbReference type="RefSeq" id="WP_176071101.1">
    <property type="nucleotide sequence ID" value="NZ_JABWMJ010000012.1"/>
</dbReference>